<evidence type="ECO:0000256" key="5">
    <source>
        <dbReference type="ARBA" id="ARBA00023242"/>
    </source>
</evidence>
<dbReference type="GO" id="GO:0032040">
    <property type="term" value="C:small-subunit processome"/>
    <property type="evidence" value="ECO:0007669"/>
    <property type="project" value="InterPro"/>
</dbReference>
<sequence length="339" mass="39467">MRNAIRRRNHKERSQPLNRQKLGFLEKHKDYVKRARDYHSKQDRLKKLREKAELRNKDEFYFGMVGKKTQKGQHFQDRGNTPLPNDLIRVLKTQDTGYIHMQRAINNKHPSNPSQRIDKLKSNLSSLTNIKELANEERRFDLGIDEYQEFALKAASLIPSDEPKNSRRRSRSDWKSHIVFADPNERGSDLFAEVHHLTIYLANVEDNQDTQEEAADNDEDETVDLGWKESKKDRKRASKAAATVTVEEDKDAIDGNDAFDDEVVGETQLKKTLNELTQRTFRQDALDRAARELELTKALMGKGAKQKLEKGQKTRIEDGEQEGREGKARVFKWRAERKK</sequence>
<dbReference type="Pfam" id="PF03998">
    <property type="entry name" value="Utp11"/>
    <property type="match status" value="1"/>
</dbReference>
<comment type="caution">
    <text evidence="7">The sequence shown here is derived from an EMBL/GenBank/DDBJ whole genome shotgun (WGS) entry which is preliminary data.</text>
</comment>
<dbReference type="PANTHER" id="PTHR12838:SF0">
    <property type="entry name" value="U3 SMALL NUCLEOLAR RNA-ASSOCIATED PROTEIN 11-RELATED"/>
    <property type="match status" value="1"/>
</dbReference>
<feature type="compositionally biased region" description="Basic and acidic residues" evidence="6">
    <location>
        <begin position="306"/>
        <end position="328"/>
    </location>
</feature>
<reference evidence="7 8" key="1">
    <citation type="submission" date="2019-03" db="EMBL/GenBank/DDBJ databases">
        <title>Sequencing 25 genomes of Wallemia mellicola.</title>
        <authorList>
            <person name="Gostincar C."/>
        </authorList>
    </citation>
    <scope>NUCLEOTIDE SEQUENCE [LARGE SCALE GENOMIC DNA]</scope>
    <source>
        <strain evidence="7 8">EXF-1274</strain>
    </source>
</reference>
<comment type="function">
    <text evidence="1">Involved in nucleolar processing of pre-18S ribosomal RNA.</text>
</comment>
<gene>
    <name evidence="7" type="ORF">E3Q02_01302</name>
</gene>
<name>A0AB38MWP5_9BASI</name>
<accession>A0AB38MWP5</accession>
<dbReference type="AlphaFoldDB" id="A0AB38MWP5"/>
<feature type="compositionally biased region" description="Acidic residues" evidence="6">
    <location>
        <begin position="208"/>
        <end position="223"/>
    </location>
</feature>
<proteinExistence type="inferred from homology"/>
<evidence type="ECO:0000256" key="3">
    <source>
        <dbReference type="ARBA" id="ARBA00008105"/>
    </source>
</evidence>
<organism evidence="7 8">
    <name type="scientific">Wallemia mellicola</name>
    <dbReference type="NCBI Taxonomy" id="1708541"/>
    <lineage>
        <taxon>Eukaryota</taxon>
        <taxon>Fungi</taxon>
        <taxon>Dikarya</taxon>
        <taxon>Basidiomycota</taxon>
        <taxon>Wallemiomycotina</taxon>
        <taxon>Wallemiomycetes</taxon>
        <taxon>Wallemiales</taxon>
        <taxon>Wallemiaceae</taxon>
        <taxon>Wallemia</taxon>
    </lineage>
</organism>
<dbReference type="Proteomes" id="UP000309601">
    <property type="component" value="Unassembled WGS sequence"/>
</dbReference>
<evidence type="ECO:0000256" key="2">
    <source>
        <dbReference type="ARBA" id="ARBA00004604"/>
    </source>
</evidence>
<evidence type="ECO:0000313" key="8">
    <source>
        <dbReference type="Proteomes" id="UP000309601"/>
    </source>
</evidence>
<evidence type="ECO:0000256" key="6">
    <source>
        <dbReference type="SAM" id="MobiDB-lite"/>
    </source>
</evidence>
<feature type="region of interest" description="Disordered" evidence="6">
    <location>
        <begin position="301"/>
        <end position="339"/>
    </location>
</feature>
<feature type="region of interest" description="Disordered" evidence="6">
    <location>
        <begin position="208"/>
        <end position="234"/>
    </location>
</feature>
<keyword evidence="5" id="KW-0539">Nucleus</keyword>
<comment type="subcellular location">
    <subcellularLocation>
        <location evidence="2">Nucleus</location>
        <location evidence="2">Nucleolus</location>
    </subcellularLocation>
</comment>
<evidence type="ECO:0000256" key="4">
    <source>
        <dbReference type="ARBA" id="ARBA00022552"/>
    </source>
</evidence>
<feature type="compositionally biased region" description="Basic residues" evidence="6">
    <location>
        <begin position="329"/>
        <end position="339"/>
    </location>
</feature>
<dbReference type="EMBL" id="SPRW01000010">
    <property type="protein sequence ID" value="TIC68147.1"/>
    <property type="molecule type" value="Genomic_DNA"/>
</dbReference>
<evidence type="ECO:0000256" key="1">
    <source>
        <dbReference type="ARBA" id="ARBA00004099"/>
    </source>
</evidence>
<comment type="similarity">
    <text evidence="3">Belongs to the UTP11 family.</text>
</comment>
<dbReference type="GO" id="GO:0006364">
    <property type="term" value="P:rRNA processing"/>
    <property type="evidence" value="ECO:0007669"/>
    <property type="project" value="UniProtKB-KW"/>
</dbReference>
<protein>
    <submittedName>
        <fullName evidence="7">U3 small nucleolar RNA-associated protein 11</fullName>
    </submittedName>
</protein>
<dbReference type="PANTHER" id="PTHR12838">
    <property type="entry name" value="U3 SMALL NUCLEOLAR RNA-ASSOCIATED PROTEIN 11"/>
    <property type="match status" value="1"/>
</dbReference>
<evidence type="ECO:0000313" key="7">
    <source>
        <dbReference type="EMBL" id="TIC68147.1"/>
    </source>
</evidence>
<keyword evidence="4" id="KW-0698">rRNA processing</keyword>
<dbReference type="InterPro" id="IPR007144">
    <property type="entry name" value="SSU_processome_Utp11"/>
</dbReference>